<evidence type="ECO:0000313" key="2">
    <source>
        <dbReference type="EMBL" id="RDX87354.1"/>
    </source>
</evidence>
<feature type="non-terminal residue" evidence="2">
    <location>
        <position position="1"/>
    </location>
</feature>
<keyword evidence="3" id="KW-1185">Reference proteome</keyword>
<organism evidence="2 3">
    <name type="scientific">Mucuna pruriens</name>
    <name type="common">Velvet bean</name>
    <name type="synonym">Dolichos pruriens</name>
    <dbReference type="NCBI Taxonomy" id="157652"/>
    <lineage>
        <taxon>Eukaryota</taxon>
        <taxon>Viridiplantae</taxon>
        <taxon>Streptophyta</taxon>
        <taxon>Embryophyta</taxon>
        <taxon>Tracheophyta</taxon>
        <taxon>Spermatophyta</taxon>
        <taxon>Magnoliopsida</taxon>
        <taxon>eudicotyledons</taxon>
        <taxon>Gunneridae</taxon>
        <taxon>Pentapetalae</taxon>
        <taxon>rosids</taxon>
        <taxon>fabids</taxon>
        <taxon>Fabales</taxon>
        <taxon>Fabaceae</taxon>
        <taxon>Papilionoideae</taxon>
        <taxon>50 kb inversion clade</taxon>
        <taxon>NPAAA clade</taxon>
        <taxon>indigoferoid/millettioid clade</taxon>
        <taxon>Phaseoleae</taxon>
        <taxon>Mucuna</taxon>
    </lineage>
</organism>
<name>A0A371G9W7_MUCPR</name>
<dbReference type="OrthoDB" id="1752257at2759"/>
<sequence>MAFVLSCRLEYTFHVDTSWSASHYSRLSQTFFQQLAPNTQATSQKQPQAYPGATHHVTNNSIHVMNCVPLSGSDQILMGNGQGLSRISVGSAHFSSNYQPHIALVLKNLLHVLAITKNLLNVSRFAKDNLVYFEFHPDFCLATSEVMLQGSLGKDGLYSFDNILPLSSSTRSFGSTISCNIVSCASSVDNNLSSLSNKVVPIN</sequence>
<proteinExistence type="predicted"/>
<evidence type="ECO:0000313" key="3">
    <source>
        <dbReference type="Proteomes" id="UP000257109"/>
    </source>
</evidence>
<dbReference type="Proteomes" id="UP000257109">
    <property type="component" value="Unassembled WGS sequence"/>
</dbReference>
<comment type="caution">
    <text evidence="2">The sequence shown here is derived from an EMBL/GenBank/DDBJ whole genome shotgun (WGS) entry which is preliminary data.</text>
</comment>
<dbReference type="Pfam" id="PF22936">
    <property type="entry name" value="Pol_BBD"/>
    <property type="match status" value="1"/>
</dbReference>
<gene>
    <name evidence="2" type="ORF">CR513_31186</name>
</gene>
<protein>
    <recommendedName>
        <fullName evidence="1">Retrovirus-related Pol polyprotein from transposon TNT 1-94-like beta-barrel domain-containing protein</fullName>
    </recommendedName>
</protein>
<feature type="domain" description="Retrovirus-related Pol polyprotein from transposon TNT 1-94-like beta-barrel" evidence="1">
    <location>
        <begin position="52"/>
        <end position="128"/>
    </location>
</feature>
<accession>A0A371G9W7</accession>
<dbReference type="AlphaFoldDB" id="A0A371G9W7"/>
<dbReference type="InterPro" id="IPR054722">
    <property type="entry name" value="PolX-like_BBD"/>
</dbReference>
<reference evidence="2" key="1">
    <citation type="submission" date="2018-05" db="EMBL/GenBank/DDBJ databases">
        <title>Draft genome of Mucuna pruriens seed.</title>
        <authorList>
            <person name="Nnadi N.E."/>
            <person name="Vos R."/>
            <person name="Hasami M.H."/>
            <person name="Devisetty U.K."/>
            <person name="Aguiy J.C."/>
        </authorList>
    </citation>
    <scope>NUCLEOTIDE SEQUENCE [LARGE SCALE GENOMIC DNA]</scope>
    <source>
        <strain evidence="2">JCA_2017</strain>
    </source>
</reference>
<dbReference type="EMBL" id="QJKJ01006254">
    <property type="protein sequence ID" value="RDX87354.1"/>
    <property type="molecule type" value="Genomic_DNA"/>
</dbReference>
<evidence type="ECO:0000259" key="1">
    <source>
        <dbReference type="Pfam" id="PF22936"/>
    </source>
</evidence>